<feature type="domain" description="PRC-barrel" evidence="1">
    <location>
        <begin position="3"/>
        <end position="71"/>
    </location>
</feature>
<dbReference type="SUPFAM" id="SSF50346">
    <property type="entry name" value="PRC-barrel domain"/>
    <property type="match status" value="1"/>
</dbReference>
<proteinExistence type="predicted"/>
<organism evidence="2 3">
    <name type="scientific">Candidatus Coprosoma intestinipullorum</name>
    <dbReference type="NCBI Taxonomy" id="2840752"/>
    <lineage>
        <taxon>Bacteria</taxon>
        <taxon>Bacillati</taxon>
        <taxon>Bacillota</taxon>
        <taxon>Bacillota incertae sedis</taxon>
        <taxon>Candidatus Coprosoma</taxon>
    </lineage>
</organism>
<evidence type="ECO:0000313" key="3">
    <source>
        <dbReference type="Proteomes" id="UP000886786"/>
    </source>
</evidence>
<comment type="caution">
    <text evidence="2">The sequence shown here is derived from an EMBL/GenBank/DDBJ whole genome shotgun (WGS) entry which is preliminary data.</text>
</comment>
<reference evidence="2" key="2">
    <citation type="journal article" date="2021" name="PeerJ">
        <title>Extensive microbial diversity within the chicken gut microbiome revealed by metagenomics and culture.</title>
        <authorList>
            <person name="Gilroy R."/>
            <person name="Ravi A."/>
            <person name="Getino M."/>
            <person name="Pursley I."/>
            <person name="Horton D.L."/>
            <person name="Alikhan N.F."/>
            <person name="Baker D."/>
            <person name="Gharbi K."/>
            <person name="Hall N."/>
            <person name="Watson M."/>
            <person name="Adriaenssens E.M."/>
            <person name="Foster-Nyarko E."/>
            <person name="Jarju S."/>
            <person name="Secka A."/>
            <person name="Antonio M."/>
            <person name="Oren A."/>
            <person name="Chaudhuri R.R."/>
            <person name="La Ragione R."/>
            <person name="Hildebrand F."/>
            <person name="Pallen M.J."/>
        </authorList>
    </citation>
    <scope>NUCLEOTIDE SEQUENCE</scope>
    <source>
        <strain evidence="2">CHK147-3167</strain>
    </source>
</reference>
<accession>A0A9D0ZR66</accession>
<name>A0A9D0ZR66_9FIRM</name>
<dbReference type="Proteomes" id="UP000886786">
    <property type="component" value="Unassembled WGS sequence"/>
</dbReference>
<dbReference type="InterPro" id="IPR027275">
    <property type="entry name" value="PRC-brl_dom"/>
</dbReference>
<dbReference type="AlphaFoldDB" id="A0A9D0ZR66"/>
<dbReference type="InterPro" id="IPR011033">
    <property type="entry name" value="PRC_barrel-like_sf"/>
</dbReference>
<dbReference type="EMBL" id="DVFV01000084">
    <property type="protein sequence ID" value="HIQ90879.1"/>
    <property type="molecule type" value="Genomic_DNA"/>
</dbReference>
<sequence length="73" mass="8223">MMLSDLQNKDIINVFDGKKVGVIIDVNIDKDGKITEISVQRRKFLFFSAGVVKIKWDMISKIGKDVILVNVKG</sequence>
<evidence type="ECO:0000313" key="2">
    <source>
        <dbReference type="EMBL" id="HIQ90879.1"/>
    </source>
</evidence>
<dbReference type="NCBIfam" id="TIGR02888">
    <property type="entry name" value="spore_YlmC_YmxH"/>
    <property type="match status" value="1"/>
</dbReference>
<evidence type="ECO:0000259" key="1">
    <source>
        <dbReference type="Pfam" id="PF05239"/>
    </source>
</evidence>
<dbReference type="InterPro" id="IPR014238">
    <property type="entry name" value="Spore_YlmC/YmxH"/>
</dbReference>
<dbReference type="PANTHER" id="PTHR40061">
    <property type="entry name" value="SPORULATION PROTEIN YLMC-RELATED"/>
    <property type="match status" value="1"/>
</dbReference>
<protein>
    <submittedName>
        <fullName evidence="2">YlmC/YmxH family sporulation protein</fullName>
    </submittedName>
</protein>
<dbReference type="PANTHER" id="PTHR40061:SF1">
    <property type="entry name" value="SPORULATION PROTEIN YLMC-RELATED"/>
    <property type="match status" value="1"/>
</dbReference>
<dbReference type="Gene3D" id="2.30.30.240">
    <property type="entry name" value="PRC-barrel domain"/>
    <property type="match status" value="1"/>
</dbReference>
<dbReference type="Pfam" id="PF05239">
    <property type="entry name" value="PRC"/>
    <property type="match status" value="1"/>
</dbReference>
<reference evidence="2" key="1">
    <citation type="submission" date="2020-10" db="EMBL/GenBank/DDBJ databases">
        <authorList>
            <person name="Gilroy R."/>
        </authorList>
    </citation>
    <scope>NUCLEOTIDE SEQUENCE</scope>
    <source>
        <strain evidence="2">CHK147-3167</strain>
    </source>
</reference>
<gene>
    <name evidence="2" type="ORF">IAB27_04570</name>
</gene>